<evidence type="ECO:0000313" key="1">
    <source>
        <dbReference type="EMBL" id="QKM60130.1"/>
    </source>
</evidence>
<protein>
    <recommendedName>
        <fullName evidence="3">Microcin J25-processing protein McjB C-terminal domain-containing protein</fullName>
    </recommendedName>
</protein>
<dbReference type="EMBL" id="CP028940">
    <property type="protein sequence ID" value="QKM60130.1"/>
    <property type="molecule type" value="Genomic_DNA"/>
</dbReference>
<accession>A0A6M9PBP9</accession>
<dbReference type="AlphaFoldDB" id="A0A6M9PBP9"/>
<proteinExistence type="predicted"/>
<organism evidence="1 2">
    <name type="scientific">Polynucleobacter arcticus</name>
    <dbReference type="NCBI Taxonomy" id="1743165"/>
    <lineage>
        <taxon>Bacteria</taxon>
        <taxon>Pseudomonadati</taxon>
        <taxon>Pseudomonadota</taxon>
        <taxon>Betaproteobacteria</taxon>
        <taxon>Burkholderiales</taxon>
        <taxon>Burkholderiaceae</taxon>
        <taxon>Polynucleobacter</taxon>
    </lineage>
</organism>
<dbReference type="Proteomes" id="UP000501090">
    <property type="component" value="Chromosome"/>
</dbReference>
<sequence>MNYYSLAKEHRNSGWYLHPLTGNLHQISPNDLGKFQSDSLPNKVLDALRYCQFPYSLQPPDFVQSYALDEKQLQALDKFYERIVFLRQINYWLVNQYAGIYQPLFKNSLQAFHALAQQNRSTLSDRRGCLNRTLAVAKSSIEFKKSGVLLIGADLPQTNLHAWIIEKDYQPDPWDRNWINFLPIAAYAY</sequence>
<keyword evidence="2" id="KW-1185">Reference proteome</keyword>
<name>A0A6M9PBP9_9BURK</name>
<dbReference type="KEGG" id="pard:DN92_03215"/>
<evidence type="ECO:0008006" key="3">
    <source>
        <dbReference type="Google" id="ProtNLM"/>
    </source>
</evidence>
<dbReference type="RefSeq" id="WP_173959900.1">
    <property type="nucleotide sequence ID" value="NZ_CBCSCC010000016.1"/>
</dbReference>
<gene>
    <name evidence="1" type="ORF">DN92_03215</name>
</gene>
<evidence type="ECO:0000313" key="2">
    <source>
        <dbReference type="Proteomes" id="UP000501090"/>
    </source>
</evidence>
<reference evidence="1 2" key="1">
    <citation type="submission" date="2018-04" db="EMBL/GenBank/DDBJ databases">
        <title>Polynucleobacter sp. UK-Long2-W17 genome.</title>
        <authorList>
            <person name="Hahn M.W."/>
        </authorList>
    </citation>
    <scope>NUCLEOTIDE SEQUENCE [LARGE SCALE GENOMIC DNA]</scope>
    <source>
        <strain evidence="1 2">UK-Long2-W17</strain>
    </source>
</reference>